<feature type="transmembrane region" description="Helical" evidence="1">
    <location>
        <begin position="51"/>
        <end position="70"/>
    </location>
</feature>
<reference evidence="2 3" key="1">
    <citation type="submission" date="2020-05" db="EMBL/GenBank/DDBJ databases">
        <title>Genome sequence of Isoptericola sp. JC619 isolated from Chilika lagoon, India.</title>
        <authorList>
            <person name="Kumar D."/>
            <person name="Appam K."/>
            <person name="Gandham S."/>
            <person name="Uppada J."/>
            <person name="Sasikala C."/>
            <person name="Venkata Ramana C."/>
        </authorList>
    </citation>
    <scope>NUCLEOTIDE SEQUENCE [LARGE SCALE GENOMIC DNA]</scope>
    <source>
        <strain evidence="2 3">JC619</strain>
    </source>
</reference>
<name>A0A849K3F7_9MICO</name>
<keyword evidence="3" id="KW-1185">Reference proteome</keyword>
<evidence type="ECO:0000256" key="1">
    <source>
        <dbReference type="SAM" id="Phobius"/>
    </source>
</evidence>
<organism evidence="2 3">
    <name type="scientific">Isoptericola sediminis</name>
    <dbReference type="NCBI Taxonomy" id="2733572"/>
    <lineage>
        <taxon>Bacteria</taxon>
        <taxon>Bacillati</taxon>
        <taxon>Actinomycetota</taxon>
        <taxon>Actinomycetes</taxon>
        <taxon>Micrococcales</taxon>
        <taxon>Promicromonosporaceae</taxon>
        <taxon>Isoptericola</taxon>
    </lineage>
</organism>
<sequence>MPPADRWDQTLADDGAVQFSASRRWLFFPLGVAVVLVGLGVQLWSDPGASRLIAGLVVGVPAVGVVVLLWRIARPFRLVVTPDVVRYRRLEVPWSDVVAVHDRTTGANRFLLLQCTEGSAARLGSHPGLTRRLLRHDDETRGRACVEIPGPFDHHDELVAWLETVRLRRSDGADRLG</sequence>
<evidence type="ECO:0000313" key="2">
    <source>
        <dbReference type="EMBL" id="NNU27321.1"/>
    </source>
</evidence>
<evidence type="ECO:0000313" key="3">
    <source>
        <dbReference type="Proteomes" id="UP000557204"/>
    </source>
</evidence>
<dbReference type="Proteomes" id="UP000557204">
    <property type="component" value="Unassembled WGS sequence"/>
</dbReference>
<keyword evidence="1" id="KW-0472">Membrane</keyword>
<dbReference type="AlphaFoldDB" id="A0A849K3F7"/>
<proteinExistence type="predicted"/>
<protein>
    <recommendedName>
        <fullName evidence="4">PH (Pleckstrin Homology) domain-containing protein</fullName>
    </recommendedName>
</protein>
<dbReference type="EMBL" id="JABFAJ010000012">
    <property type="protein sequence ID" value="NNU27321.1"/>
    <property type="molecule type" value="Genomic_DNA"/>
</dbReference>
<keyword evidence="1" id="KW-1133">Transmembrane helix</keyword>
<gene>
    <name evidence="2" type="ORF">HLI28_07165</name>
</gene>
<accession>A0A849K3F7</accession>
<comment type="caution">
    <text evidence="2">The sequence shown here is derived from an EMBL/GenBank/DDBJ whole genome shotgun (WGS) entry which is preliminary data.</text>
</comment>
<feature type="transmembrane region" description="Helical" evidence="1">
    <location>
        <begin position="25"/>
        <end position="45"/>
    </location>
</feature>
<dbReference type="RefSeq" id="WP_171246827.1">
    <property type="nucleotide sequence ID" value="NZ_JABFAJ010000012.1"/>
</dbReference>
<keyword evidence="1" id="KW-0812">Transmembrane</keyword>
<evidence type="ECO:0008006" key="4">
    <source>
        <dbReference type="Google" id="ProtNLM"/>
    </source>
</evidence>